<sequence length="77" mass="8106">DALRIANGTVYGLAGAVWGEPGAAVDFARRMEAGQVDVNGGRFNPLAPFGGYKQSGIGRELGAHGLTEYLHTKSLQF</sequence>
<evidence type="ECO:0000256" key="2">
    <source>
        <dbReference type="ARBA" id="ARBA00023002"/>
    </source>
</evidence>
<dbReference type="InterPro" id="IPR016162">
    <property type="entry name" value="Ald_DH_N"/>
</dbReference>
<feature type="non-terminal residue" evidence="4">
    <location>
        <position position="1"/>
    </location>
</feature>
<gene>
    <name evidence="4" type="ORF">ACFPM3_09635</name>
</gene>
<feature type="domain" description="Aldehyde dehydrogenase" evidence="3">
    <location>
        <begin position="1"/>
        <end position="74"/>
    </location>
</feature>
<keyword evidence="5" id="KW-1185">Reference proteome</keyword>
<dbReference type="SUPFAM" id="SSF53720">
    <property type="entry name" value="ALDH-like"/>
    <property type="match status" value="1"/>
</dbReference>
<dbReference type="Pfam" id="PF00171">
    <property type="entry name" value="Aldedh"/>
    <property type="match status" value="1"/>
</dbReference>
<evidence type="ECO:0000259" key="3">
    <source>
        <dbReference type="Pfam" id="PF00171"/>
    </source>
</evidence>
<organism evidence="4 5">
    <name type="scientific">Streptomyces coeruleoprunus</name>
    <dbReference type="NCBI Taxonomy" id="285563"/>
    <lineage>
        <taxon>Bacteria</taxon>
        <taxon>Bacillati</taxon>
        <taxon>Actinomycetota</taxon>
        <taxon>Actinomycetes</taxon>
        <taxon>Kitasatosporales</taxon>
        <taxon>Streptomycetaceae</taxon>
        <taxon>Streptomyces</taxon>
    </lineage>
</organism>
<dbReference type="Gene3D" id="3.40.309.10">
    <property type="entry name" value="Aldehyde Dehydrogenase, Chain A, domain 2"/>
    <property type="match status" value="1"/>
</dbReference>
<evidence type="ECO:0000256" key="1">
    <source>
        <dbReference type="ARBA" id="ARBA00009986"/>
    </source>
</evidence>
<protein>
    <submittedName>
        <fullName evidence="4">Aldehyde dehydrogenase family protein</fullName>
    </submittedName>
</protein>
<dbReference type="Proteomes" id="UP001595829">
    <property type="component" value="Unassembled WGS sequence"/>
</dbReference>
<evidence type="ECO:0000313" key="5">
    <source>
        <dbReference type="Proteomes" id="UP001595829"/>
    </source>
</evidence>
<dbReference type="InterPro" id="IPR015590">
    <property type="entry name" value="Aldehyde_DH_dom"/>
</dbReference>
<accession>A0ABV9XEK7</accession>
<dbReference type="PANTHER" id="PTHR42804:SF1">
    <property type="entry name" value="ALDEHYDE DEHYDROGENASE-RELATED"/>
    <property type="match status" value="1"/>
</dbReference>
<dbReference type="EMBL" id="JBHSJD010000006">
    <property type="protein sequence ID" value="MFC5022393.1"/>
    <property type="molecule type" value="Genomic_DNA"/>
</dbReference>
<dbReference type="Gene3D" id="3.40.605.10">
    <property type="entry name" value="Aldehyde Dehydrogenase, Chain A, domain 1"/>
    <property type="match status" value="1"/>
</dbReference>
<dbReference type="PANTHER" id="PTHR42804">
    <property type="entry name" value="ALDEHYDE DEHYDROGENASE"/>
    <property type="match status" value="1"/>
</dbReference>
<keyword evidence="2" id="KW-0560">Oxidoreductase</keyword>
<dbReference type="RefSeq" id="WP_380867664.1">
    <property type="nucleotide sequence ID" value="NZ_JBHSJD010000006.1"/>
</dbReference>
<reference evidence="5" key="1">
    <citation type="journal article" date="2019" name="Int. J. Syst. Evol. Microbiol.">
        <title>The Global Catalogue of Microorganisms (GCM) 10K type strain sequencing project: providing services to taxonomists for standard genome sequencing and annotation.</title>
        <authorList>
            <consortium name="The Broad Institute Genomics Platform"/>
            <consortium name="The Broad Institute Genome Sequencing Center for Infectious Disease"/>
            <person name="Wu L."/>
            <person name="Ma J."/>
        </authorList>
    </citation>
    <scope>NUCLEOTIDE SEQUENCE [LARGE SCALE GENOMIC DNA]</scope>
    <source>
        <strain evidence="5">CGMCC 4.1648</strain>
    </source>
</reference>
<dbReference type="InterPro" id="IPR016163">
    <property type="entry name" value="Ald_DH_C"/>
</dbReference>
<proteinExistence type="inferred from homology"/>
<name>A0ABV9XEK7_9ACTN</name>
<dbReference type="InterPro" id="IPR016161">
    <property type="entry name" value="Ald_DH/histidinol_DH"/>
</dbReference>
<comment type="caution">
    <text evidence="4">The sequence shown here is derived from an EMBL/GenBank/DDBJ whole genome shotgun (WGS) entry which is preliminary data.</text>
</comment>
<evidence type="ECO:0000313" key="4">
    <source>
        <dbReference type="EMBL" id="MFC5022393.1"/>
    </source>
</evidence>
<comment type="similarity">
    <text evidence="1">Belongs to the aldehyde dehydrogenase family.</text>
</comment>